<dbReference type="Gene3D" id="3.30.70.1400">
    <property type="entry name" value="Aminomethyltransferase beta-barrel domains"/>
    <property type="match status" value="1"/>
</dbReference>
<dbReference type="PANTHER" id="PTHR22602:SF0">
    <property type="entry name" value="TRANSFERASE CAF17, MITOCHONDRIAL-RELATED"/>
    <property type="match status" value="1"/>
</dbReference>
<sequence length="343" mass="37339">MDQFVDQLKSQFPSSSINQQGFWQVGGDSAELTGKIKLTVLTQYQLLSVIGPDSSKFLQGQTTCDWREVNLQTARYGSYCNIKGRMIGSFLGFSPAEDNIQLRMRSDIIESSKTTLAKYIVFSKAKLSVNSHNLVGFGISGENCSEALKSLLQEHPEAALSSNTAEQITVIKLPGIEERFECWVAPEKANAIWTALTQQAEIVSSDHWELGNIQAGIGEVCAATQDLFIPQMLNHQLIGAVSFKKGCYTGQEIVARMQYRGKLKRHMYLAEKAGALPKPGDDVFVDENSQSIGNIVSAVNSGEGVTLLAVLTSDAVAQGNIHLANDSNTLNVGSLPYALEVED</sequence>
<dbReference type="SUPFAM" id="SSF103025">
    <property type="entry name" value="Folate-binding domain"/>
    <property type="match status" value="1"/>
</dbReference>
<protein>
    <submittedName>
        <fullName evidence="1">Folate-binding protein YgfZ</fullName>
    </submittedName>
</protein>
<evidence type="ECO:0000313" key="1">
    <source>
        <dbReference type="EMBL" id="MBD2858569.1"/>
    </source>
</evidence>
<evidence type="ECO:0000313" key="2">
    <source>
        <dbReference type="Proteomes" id="UP000610558"/>
    </source>
</evidence>
<dbReference type="Proteomes" id="UP000610558">
    <property type="component" value="Unassembled WGS sequence"/>
</dbReference>
<reference evidence="1" key="1">
    <citation type="submission" date="2020-09" db="EMBL/GenBank/DDBJ databases">
        <authorList>
            <person name="Yoon J.-W."/>
        </authorList>
    </citation>
    <scope>NUCLEOTIDE SEQUENCE</scope>
    <source>
        <strain evidence="1">KMU-158</strain>
    </source>
</reference>
<keyword evidence="2" id="KW-1185">Reference proteome</keyword>
<dbReference type="PANTHER" id="PTHR22602">
    <property type="entry name" value="TRANSFERASE CAF17, MITOCHONDRIAL-RELATED"/>
    <property type="match status" value="1"/>
</dbReference>
<dbReference type="InterPro" id="IPR045179">
    <property type="entry name" value="YgfZ/GcvT"/>
</dbReference>
<name>A0A927BZQ0_9GAMM</name>
<dbReference type="InterPro" id="IPR029043">
    <property type="entry name" value="GcvT/YgfZ_C"/>
</dbReference>
<dbReference type="RefSeq" id="WP_190763508.1">
    <property type="nucleotide sequence ID" value="NZ_JACXLD010000002.1"/>
</dbReference>
<gene>
    <name evidence="1" type="ORF">IB286_06055</name>
</gene>
<accession>A0A927BZQ0</accession>
<dbReference type="Gene3D" id="2.40.30.160">
    <property type="match status" value="1"/>
</dbReference>
<proteinExistence type="predicted"/>
<dbReference type="GO" id="GO:0016226">
    <property type="term" value="P:iron-sulfur cluster assembly"/>
    <property type="evidence" value="ECO:0007669"/>
    <property type="project" value="TreeGrafter"/>
</dbReference>
<dbReference type="InterPro" id="IPR017703">
    <property type="entry name" value="YgfZ/GCV_T_CS"/>
</dbReference>
<dbReference type="SUPFAM" id="SSF101790">
    <property type="entry name" value="Aminomethyltransferase beta-barrel domain"/>
    <property type="match status" value="1"/>
</dbReference>
<organism evidence="1 2">
    <name type="scientific">Spongiibacter pelagi</name>
    <dbReference type="NCBI Taxonomy" id="2760804"/>
    <lineage>
        <taxon>Bacteria</taxon>
        <taxon>Pseudomonadati</taxon>
        <taxon>Pseudomonadota</taxon>
        <taxon>Gammaproteobacteria</taxon>
        <taxon>Cellvibrionales</taxon>
        <taxon>Spongiibacteraceae</taxon>
        <taxon>Spongiibacter</taxon>
    </lineage>
</organism>
<comment type="caution">
    <text evidence="1">The sequence shown here is derived from an EMBL/GenBank/DDBJ whole genome shotgun (WGS) entry which is preliminary data.</text>
</comment>
<dbReference type="EMBL" id="JACXLD010000002">
    <property type="protein sequence ID" value="MBD2858569.1"/>
    <property type="molecule type" value="Genomic_DNA"/>
</dbReference>
<dbReference type="AlphaFoldDB" id="A0A927BZQ0"/>
<dbReference type="Gene3D" id="3.30.70.1630">
    <property type="match status" value="1"/>
</dbReference>
<dbReference type="NCBIfam" id="TIGR03317">
    <property type="entry name" value="ygfZ_signature"/>
    <property type="match status" value="1"/>
</dbReference>